<proteinExistence type="inferred from homology"/>
<keyword evidence="7" id="KW-1185">Reference proteome</keyword>
<dbReference type="PANTHER" id="PTHR31616:SF0">
    <property type="entry name" value="GLUCAN 1,4-ALPHA-GLUCOSIDASE"/>
    <property type="match status" value="1"/>
</dbReference>
<reference evidence="6" key="3">
    <citation type="submission" date="2021-03" db="EMBL/GenBank/DDBJ databases">
        <title>Genomic Encyclopedia of Type Strains, Phase IV (KMG-IV): sequencing the most valuable type-strain genomes for metagenomic binning, comparative biology and taxonomic classification.</title>
        <authorList>
            <person name="Goeker M."/>
        </authorList>
    </citation>
    <scope>NUCLEOTIDE SEQUENCE</scope>
    <source>
        <strain evidence="6">DSM 22443</strain>
    </source>
</reference>
<evidence type="ECO:0000313" key="6">
    <source>
        <dbReference type="EMBL" id="MBP1954831.1"/>
    </source>
</evidence>
<feature type="domain" description="GH15-like" evidence="2">
    <location>
        <begin position="1011"/>
        <end position="1083"/>
    </location>
</feature>
<dbReference type="InterPro" id="IPR014718">
    <property type="entry name" value="GH-type_carb-bd"/>
</dbReference>
<gene>
    <name evidence="5" type="ORF">GCM10009017_07810</name>
    <name evidence="6" type="ORF">J2752_001743</name>
</gene>
<dbReference type="InterPro" id="IPR015220">
    <property type="entry name" value="Glucodextranase_N"/>
</dbReference>
<reference evidence="5" key="1">
    <citation type="journal article" date="2014" name="Int. J. Syst. Evol. Microbiol.">
        <title>Complete genome sequence of Corynebacterium casei LMG S-19264T (=DSM 44701T), isolated from a smear-ripened cheese.</title>
        <authorList>
            <consortium name="US DOE Joint Genome Institute (JGI-PGF)"/>
            <person name="Walter F."/>
            <person name="Albersmeier A."/>
            <person name="Kalinowski J."/>
            <person name="Ruckert C."/>
        </authorList>
    </citation>
    <scope>NUCLEOTIDE SEQUENCE</scope>
    <source>
        <strain evidence="5">JCM 16108</strain>
    </source>
</reference>
<comment type="similarity">
    <text evidence="1">Belongs to the glycosyl hydrolase 15 family.</text>
</comment>
<evidence type="ECO:0000256" key="1">
    <source>
        <dbReference type="ARBA" id="ARBA00006188"/>
    </source>
</evidence>
<dbReference type="Pfam" id="PF25978">
    <property type="entry name" value="DUF7997"/>
    <property type="match status" value="1"/>
</dbReference>
<dbReference type="PANTHER" id="PTHR31616">
    <property type="entry name" value="TREHALASE"/>
    <property type="match status" value="1"/>
</dbReference>
<evidence type="ECO:0000259" key="3">
    <source>
        <dbReference type="Pfam" id="PF09137"/>
    </source>
</evidence>
<dbReference type="SUPFAM" id="SSF74650">
    <property type="entry name" value="Galactose mutarotase-like"/>
    <property type="match status" value="1"/>
</dbReference>
<evidence type="ECO:0000259" key="2">
    <source>
        <dbReference type="Pfam" id="PF00723"/>
    </source>
</evidence>
<dbReference type="Pfam" id="PF09137">
    <property type="entry name" value="Glucodextran_N"/>
    <property type="match status" value="1"/>
</dbReference>
<dbReference type="EMBL" id="BMOO01000002">
    <property type="protein sequence ID" value="GGM60082.1"/>
    <property type="molecule type" value="Genomic_DNA"/>
</dbReference>
<protein>
    <submittedName>
        <fullName evidence="6">Glucan 1,4-alpha-glucosidase</fullName>
    </submittedName>
</protein>
<reference evidence="5" key="2">
    <citation type="submission" date="2020-09" db="EMBL/GenBank/DDBJ databases">
        <authorList>
            <person name="Sun Q."/>
            <person name="Ohkuma M."/>
        </authorList>
    </citation>
    <scope>NUCLEOTIDE SEQUENCE</scope>
    <source>
        <strain evidence="5">JCM 16108</strain>
    </source>
</reference>
<evidence type="ECO:0000313" key="7">
    <source>
        <dbReference type="Proteomes" id="UP000614609"/>
    </source>
</evidence>
<dbReference type="Gene3D" id="1.50.10.10">
    <property type="match status" value="2"/>
</dbReference>
<dbReference type="Proteomes" id="UP000614609">
    <property type="component" value="Unassembled WGS sequence"/>
</dbReference>
<dbReference type="InterPro" id="IPR011013">
    <property type="entry name" value="Gal_mutarotase_sf_dom"/>
</dbReference>
<dbReference type="RefSeq" id="WP_188870073.1">
    <property type="nucleotide sequence ID" value="NZ_BMOO01000002.1"/>
</dbReference>
<organism evidence="5 7">
    <name type="scientific">Halarchaeum rubridurum</name>
    <dbReference type="NCBI Taxonomy" id="489911"/>
    <lineage>
        <taxon>Archaea</taxon>
        <taxon>Methanobacteriati</taxon>
        <taxon>Methanobacteriota</taxon>
        <taxon>Stenosarchaea group</taxon>
        <taxon>Halobacteria</taxon>
        <taxon>Halobacteriales</taxon>
        <taxon>Halobacteriaceae</taxon>
    </lineage>
</organism>
<dbReference type="OrthoDB" id="18576at2157"/>
<feature type="domain" description="Glucodextranase N-terminal" evidence="3">
    <location>
        <begin position="694"/>
        <end position="985"/>
    </location>
</feature>
<comment type="caution">
    <text evidence="5">The sequence shown here is derived from an EMBL/GenBank/DDBJ whole genome shotgun (WGS) entry which is preliminary data.</text>
</comment>
<name>A0A830FXI1_9EURY</name>
<dbReference type="InterPro" id="IPR008928">
    <property type="entry name" value="6-hairpin_glycosidase_sf"/>
</dbReference>
<dbReference type="InterPro" id="IPR011613">
    <property type="entry name" value="GH15-like"/>
</dbReference>
<dbReference type="Pfam" id="PF00723">
    <property type="entry name" value="Glyco_hydro_15"/>
    <property type="match status" value="2"/>
</dbReference>
<dbReference type="InterPro" id="IPR058310">
    <property type="entry name" value="DUF7997"/>
</dbReference>
<dbReference type="GO" id="GO:0030246">
    <property type="term" value="F:carbohydrate binding"/>
    <property type="evidence" value="ECO:0007669"/>
    <property type="project" value="InterPro"/>
</dbReference>
<dbReference type="EMBL" id="JAGGKO010000002">
    <property type="protein sequence ID" value="MBP1954831.1"/>
    <property type="molecule type" value="Genomic_DNA"/>
</dbReference>
<feature type="domain" description="DUF7997" evidence="4">
    <location>
        <begin position="1"/>
        <end position="247"/>
    </location>
</feature>
<sequence length="1511" mass="162802">MRLTTALNEYKRHHDGRFPEEARTTTGAFSGHGDRLVHVSPSGALRDYSEALSGLHGIDRSRFGIETADRTYWFDDLDVLRQHYYRGTRLVETEFDADGFTVHQFDLTLGRAHVTHVELRGVVPAESRLVAFLTAAPEGREGRVGALVHEAGGPDDSQALEVFHRREHDYVTASTGLQDVRGQRPERFAEILDDAPVSFPRGGVEPYDETRLSGSFVVTAPFEREGRGVRTTLVTQLSDHDDIDRETALADLRACATNHESASSLREAALARTPITVPEHVPRAASVRADLRVVDLLEGPSGGRIAGPEFDPFYANSGGYGYVWFRDDAEVSRRLLDAGDRLDIETGADPVQSALLYCETQLDDGTWPHRVWATDGSLAPGWANAKVERKRRSHEYQADQTATVAAFLATVLTERGDALDGPVAAAIRESLAAALDALDAGLADNGLPERCQNAWENAVGQFAHTAATFAEAYAAIAAAPVPDDVAARAREGATTVLDGLDLLWDPERERYGMRLVDGDLDERLDAASLALVEAHVACEAAAGVAVSERRLDRLARHVDGALSGLFRDPSGSDVAGLVRYEDDRWRSADQSTPKVWSVATGLGVVAAARLGVLLDDRGRNGAGFLERAGGLYELLAPDGPFATDAGYLAEQVYDDGAPDSATPLGWSHALRLHATALLDDADALPAPATEAVTPPERPRWTTGEKHGLCTTADHDAAEPTPVWFTLTEGALTEARFPRIDVMNLRTMDFLVRCRDDGYTVRTHTRRGEETDAVLRRVEPVADDALLYRHVFVADDVGDAHEWTLTVEYAVDTDHDAVVADVTFEAADGAAYDVFAVADLSLGDVGADAQGLRVGESGSYNLLAREPASYTADATDPLLVDEDGEAYSVALALATTGRFDWATVDAAGSDRLADLFDGAIPDARSSVTDRNVVLVGQVGSGASVAETVALGFAEQANTAAALGEANGALERGFETVRESYVGTWRSALADVSLPASVRGDYELEAQYRAALMCLLAVEDKTYAGASIASPSVPWGQAVVADEPKGYGYNFVWSRDLYQVFTVFRAVGFHDVAVDQLAYIYEYQQDEAGFIPQNTYVNGTTRWGGEQMDNISFPQVMAYQLREAGFGFDDVPYGYENVRRSADYVARNGPSTAQERWEEESGYSPSSIATEVAGLACAASLADEEGHAADALCWLALADDWAATVESWTATETGTARHPETPYYVRVTRDGDPDAGHYRTLANGGPTLDERDVIDAGFLELVRLGIVPADDPTVANSLAVVDRAIRVEAGSAPGFYRYNGDGYGERATGDQGGPWSAEHAGKGRLWPLLTGERGEYELLADALGAGTDVDPAGCLRAMQEFANSGRMLAEQVWDREYGTAYDWAFGEGTGSATPLAWAMAQYVRLAHGIDAGEPIETPAVVARRYRERGRHEETGPTLDVTTHVRGDELRVSGTTTGARVAIRTPEDAAVVTPQDGAFEATVRVTHDGGSVTVAAADDTELETAATTVRRLPL</sequence>
<dbReference type="Proteomes" id="UP000765891">
    <property type="component" value="Unassembled WGS sequence"/>
</dbReference>
<dbReference type="GO" id="GO:0004553">
    <property type="term" value="F:hydrolase activity, hydrolyzing O-glycosyl compounds"/>
    <property type="evidence" value="ECO:0007669"/>
    <property type="project" value="TreeGrafter"/>
</dbReference>
<feature type="domain" description="GH15-like" evidence="2">
    <location>
        <begin position="1084"/>
        <end position="1404"/>
    </location>
</feature>
<dbReference type="GO" id="GO:0005975">
    <property type="term" value="P:carbohydrate metabolic process"/>
    <property type="evidence" value="ECO:0007669"/>
    <property type="project" value="InterPro"/>
</dbReference>
<dbReference type="InterPro" id="IPR012341">
    <property type="entry name" value="6hp_glycosidase-like_sf"/>
</dbReference>
<dbReference type="SUPFAM" id="SSF48208">
    <property type="entry name" value="Six-hairpin glycosidases"/>
    <property type="match status" value="2"/>
</dbReference>
<evidence type="ECO:0000259" key="4">
    <source>
        <dbReference type="Pfam" id="PF25978"/>
    </source>
</evidence>
<accession>A0A830FXI1</accession>
<dbReference type="Gene3D" id="2.70.98.10">
    <property type="match status" value="1"/>
</dbReference>
<evidence type="ECO:0000313" key="5">
    <source>
        <dbReference type="EMBL" id="GGM60082.1"/>
    </source>
</evidence>